<accession>B8CK45</accession>
<dbReference type="KEGG" id="swp:swp_0943"/>
<dbReference type="AlphaFoldDB" id="B8CK45"/>
<proteinExistence type="predicted"/>
<dbReference type="EMBL" id="CP000472">
    <property type="protein sequence ID" value="ACJ27748.1"/>
    <property type="molecule type" value="Genomic_DNA"/>
</dbReference>
<gene>
    <name evidence="1" type="ordered locus">swp_0943</name>
</gene>
<keyword evidence="2" id="KW-1185">Reference proteome</keyword>
<dbReference type="Proteomes" id="UP000000753">
    <property type="component" value="Chromosome"/>
</dbReference>
<evidence type="ECO:0000313" key="1">
    <source>
        <dbReference type="EMBL" id="ACJ27748.1"/>
    </source>
</evidence>
<protein>
    <submittedName>
        <fullName evidence="1">Uncharacterized protein</fullName>
    </submittedName>
</protein>
<organism evidence="1 2">
    <name type="scientific">Shewanella piezotolerans (strain WP3 / JCM 13877)</name>
    <dbReference type="NCBI Taxonomy" id="225849"/>
    <lineage>
        <taxon>Bacteria</taxon>
        <taxon>Pseudomonadati</taxon>
        <taxon>Pseudomonadota</taxon>
        <taxon>Gammaproteobacteria</taxon>
        <taxon>Alteromonadales</taxon>
        <taxon>Shewanellaceae</taxon>
        <taxon>Shewanella</taxon>
    </lineage>
</organism>
<sequence length="31" mass="3756">MRFELKRLRGSEMVKYLMQLVLLSDEEAQIK</sequence>
<dbReference type="HOGENOM" id="CLU_3398421_0_0_6"/>
<name>B8CK45_SHEPW</name>
<evidence type="ECO:0000313" key="2">
    <source>
        <dbReference type="Proteomes" id="UP000000753"/>
    </source>
</evidence>
<reference evidence="1 2" key="1">
    <citation type="journal article" date="2008" name="PLoS ONE">
        <title>Environmental adaptation: genomic analysis of the piezotolerant and psychrotolerant deep-sea iron reducing bacterium Shewanella piezotolerans WP3.</title>
        <authorList>
            <person name="Wang F."/>
            <person name="Wang J."/>
            <person name="Jian H."/>
            <person name="Zhang B."/>
            <person name="Li S."/>
            <person name="Wang F."/>
            <person name="Zeng X."/>
            <person name="Gao L."/>
            <person name="Bartlett D.H."/>
            <person name="Yu J."/>
            <person name="Hu S."/>
            <person name="Xiao X."/>
        </authorList>
    </citation>
    <scope>NUCLEOTIDE SEQUENCE [LARGE SCALE GENOMIC DNA]</scope>
    <source>
        <strain evidence="2">WP3 / JCM 13877</strain>
    </source>
</reference>